<name>A0A836GSV8_9TRYP</name>
<dbReference type="EMBL" id="JAFEUZ010000031">
    <property type="protein sequence ID" value="KAG5471240.1"/>
    <property type="molecule type" value="Genomic_DNA"/>
</dbReference>
<evidence type="ECO:0000313" key="1">
    <source>
        <dbReference type="EMBL" id="KAG5471240.1"/>
    </source>
</evidence>
<protein>
    <submittedName>
        <fullName evidence="1">Uncharacterized protein</fullName>
    </submittedName>
</protein>
<reference evidence="2" key="2">
    <citation type="journal article" date="2021" name="Sci. Data">
        <title>Chromosome-scale genome sequencing, assembly and annotation of six genomes from subfamily Leishmaniinae.</title>
        <authorList>
            <person name="Almutairi H."/>
            <person name="Urbaniak M.D."/>
            <person name="Bates M.D."/>
            <person name="Jariyapan N."/>
            <person name="Kwakye-Nuako G."/>
            <person name="Thomaz Soccol V."/>
            <person name="Al-Salem W.S."/>
            <person name="Dillon R.J."/>
            <person name="Bates P.A."/>
            <person name="Gatherer D."/>
        </authorList>
    </citation>
    <scope>NUCLEOTIDE SEQUENCE [LARGE SCALE GENOMIC DNA]</scope>
</reference>
<dbReference type="Proteomes" id="UP000673552">
    <property type="component" value="Unassembled WGS sequence"/>
</dbReference>
<keyword evidence="2" id="KW-1185">Reference proteome</keyword>
<comment type="caution">
    <text evidence="1">The sequence shown here is derived from an EMBL/GenBank/DDBJ whole genome shotgun (WGS) entry which is preliminary data.</text>
</comment>
<proteinExistence type="predicted"/>
<evidence type="ECO:0000313" key="2">
    <source>
        <dbReference type="Proteomes" id="UP000673552"/>
    </source>
</evidence>
<dbReference type="GeneID" id="92511447"/>
<sequence>MLRLTVNRLQLQRQLHTDGIAYGAAFAARNERDVDTYQRATALYSPAFTSLRRRKWHMKRQNAYAARRVLMSTTARSDLGMGK</sequence>
<reference evidence="2" key="1">
    <citation type="journal article" date="2021" name="Microbiol. Resour. Announc.">
        <title>LGAAP: Leishmaniinae Genome Assembly and Annotation Pipeline.</title>
        <authorList>
            <person name="Almutairi H."/>
            <person name="Urbaniak M.D."/>
            <person name="Bates M.D."/>
            <person name="Jariyapan N."/>
            <person name="Kwakye-Nuako G."/>
            <person name="Thomaz-Soccol V."/>
            <person name="Al-Salem W.S."/>
            <person name="Dillon R.J."/>
            <person name="Bates P.A."/>
            <person name="Gatherer D."/>
        </authorList>
    </citation>
    <scope>NUCLEOTIDE SEQUENCE [LARGE SCALE GENOMIC DNA]</scope>
</reference>
<gene>
    <name evidence="1" type="ORF">LSCM1_01313</name>
</gene>
<dbReference type="RefSeq" id="XP_067176214.1">
    <property type="nucleotide sequence ID" value="XM_067318935.1"/>
</dbReference>
<organism evidence="1 2">
    <name type="scientific">Leishmania martiniquensis</name>
    <dbReference type="NCBI Taxonomy" id="1580590"/>
    <lineage>
        <taxon>Eukaryota</taxon>
        <taxon>Discoba</taxon>
        <taxon>Euglenozoa</taxon>
        <taxon>Kinetoplastea</taxon>
        <taxon>Metakinetoplastina</taxon>
        <taxon>Trypanosomatida</taxon>
        <taxon>Trypanosomatidae</taxon>
        <taxon>Leishmaniinae</taxon>
        <taxon>Leishmania</taxon>
    </lineage>
</organism>
<accession>A0A836GSV8</accession>
<dbReference type="OrthoDB" id="258045at2759"/>
<dbReference type="KEGG" id="lmat:92511447"/>
<dbReference type="AlphaFoldDB" id="A0A836GSV8"/>